<proteinExistence type="predicted"/>
<dbReference type="EMBL" id="JAAXLJ010000028">
    <property type="protein sequence ID" value="NLR19491.1"/>
    <property type="molecule type" value="Genomic_DNA"/>
</dbReference>
<feature type="domain" description="MucBP" evidence="4">
    <location>
        <begin position="712"/>
        <end position="758"/>
    </location>
</feature>
<protein>
    <submittedName>
        <fullName evidence="6">KxYKxGKxW signal peptide domain-containing protein</fullName>
    </submittedName>
</protein>
<dbReference type="Gene3D" id="3.10.430.110">
    <property type="match status" value="6"/>
</dbReference>
<keyword evidence="7" id="KW-1185">Reference proteome</keyword>
<evidence type="ECO:0000259" key="5">
    <source>
        <dbReference type="Pfam" id="PF17883"/>
    </source>
</evidence>
<feature type="domain" description="MBG" evidence="5">
    <location>
        <begin position="2024"/>
        <end position="2111"/>
    </location>
</feature>
<feature type="non-terminal residue" evidence="6">
    <location>
        <position position="2166"/>
    </location>
</feature>
<feature type="compositionally biased region" description="Polar residues" evidence="3">
    <location>
        <begin position="50"/>
        <end position="66"/>
    </location>
</feature>
<feature type="domain" description="MucBP" evidence="4">
    <location>
        <begin position="831"/>
        <end position="891"/>
    </location>
</feature>
<reference evidence="6 7" key="1">
    <citation type="submission" date="2020-04" db="EMBL/GenBank/DDBJ databases">
        <title>A novel species of genus Lactobacillus that was isolated from fermented food Zha-chili.</title>
        <authorList>
            <person name="Zhang Z."/>
        </authorList>
    </citation>
    <scope>NUCLEOTIDE SEQUENCE [LARGE SCALE GENOMIC DNA]</scope>
    <source>
        <strain evidence="7">HBUAS51383</strain>
    </source>
</reference>
<evidence type="ECO:0000313" key="7">
    <source>
        <dbReference type="Proteomes" id="UP000763447"/>
    </source>
</evidence>
<dbReference type="Pfam" id="PF19258">
    <property type="entry name" value="KxYKxGKxW_sig"/>
    <property type="match status" value="1"/>
</dbReference>
<dbReference type="NCBIfam" id="TIGR03715">
    <property type="entry name" value="KxYKxGKxW"/>
    <property type="match status" value="1"/>
</dbReference>
<evidence type="ECO:0000256" key="3">
    <source>
        <dbReference type="SAM" id="MobiDB-lite"/>
    </source>
</evidence>
<accession>A0ABX1L5E4</accession>
<feature type="domain" description="MBG" evidence="5">
    <location>
        <begin position="1490"/>
        <end position="1581"/>
    </location>
</feature>
<comment type="caution">
    <text evidence="6">The sequence shown here is derived from an EMBL/GenBank/DDBJ whole genome shotgun (WGS) entry which is preliminary data.</text>
</comment>
<dbReference type="Pfam" id="PF17883">
    <property type="entry name" value="MBG"/>
    <property type="match status" value="6"/>
</dbReference>
<feature type="domain" description="MBG" evidence="5">
    <location>
        <begin position="1760"/>
        <end position="1849"/>
    </location>
</feature>
<keyword evidence="1" id="KW-0732">Signal</keyword>
<dbReference type="InterPro" id="IPR022263">
    <property type="entry name" value="KxYKxGKxW"/>
</dbReference>
<feature type="domain" description="MBG" evidence="5">
    <location>
        <begin position="1371"/>
        <end position="1463"/>
    </location>
</feature>
<name>A0ABX1L5E4_9LACO</name>
<dbReference type="InterPro" id="IPR041277">
    <property type="entry name" value="MBG_Lactobacillales"/>
</dbReference>
<feature type="domain" description="MucBP" evidence="4">
    <location>
        <begin position="1100"/>
        <end position="1158"/>
    </location>
</feature>
<organism evidence="6 7">
    <name type="scientific">Secundilactobacillus angelensis</name>
    <dbReference type="NCBI Taxonomy" id="2722706"/>
    <lineage>
        <taxon>Bacteria</taxon>
        <taxon>Bacillati</taxon>
        <taxon>Bacillota</taxon>
        <taxon>Bacilli</taxon>
        <taxon>Lactobacillales</taxon>
        <taxon>Lactobacillaceae</taxon>
        <taxon>Secundilactobacillus</taxon>
    </lineage>
</organism>
<feature type="domain" description="MBG" evidence="5">
    <location>
        <begin position="1668"/>
        <end position="1757"/>
    </location>
</feature>
<feature type="domain" description="MucBP" evidence="4">
    <location>
        <begin position="962"/>
        <end position="1013"/>
    </location>
</feature>
<feature type="domain" description="MBG" evidence="5">
    <location>
        <begin position="1852"/>
        <end position="1941"/>
    </location>
</feature>
<feature type="region of interest" description="Disordered" evidence="3">
    <location>
        <begin position="50"/>
        <end position="127"/>
    </location>
</feature>
<evidence type="ECO:0000259" key="4">
    <source>
        <dbReference type="Pfam" id="PF06458"/>
    </source>
</evidence>
<keyword evidence="2" id="KW-0677">Repeat</keyword>
<dbReference type="Pfam" id="PF06458">
    <property type="entry name" value="MucBP"/>
    <property type="match status" value="6"/>
</dbReference>
<dbReference type="RefSeq" id="WP_168926048.1">
    <property type="nucleotide sequence ID" value="NZ_JAAXLJ010000028.1"/>
</dbReference>
<evidence type="ECO:0000256" key="2">
    <source>
        <dbReference type="ARBA" id="ARBA00022737"/>
    </source>
</evidence>
<evidence type="ECO:0000256" key="1">
    <source>
        <dbReference type="ARBA" id="ARBA00022729"/>
    </source>
</evidence>
<gene>
    <name evidence="6" type="ORF">HC026_11360</name>
</gene>
<evidence type="ECO:0000313" key="6">
    <source>
        <dbReference type="EMBL" id="NLR19491.1"/>
    </source>
</evidence>
<dbReference type="InterPro" id="IPR009459">
    <property type="entry name" value="MucBP_dom"/>
</dbReference>
<sequence length="2166" mass="225509">MTKRQKMLLNKATIQRKEHYKMYKSGSTWAFTCIVLMAGVFWSVPTVSAQASGTSTDPATKQVVTGSDTSANSPTTSTATAQATATVKAATTVTPSATTPTSSDDSTTTATQNKITTANLNGTNPANLNADGTVSRTDMTNVTTSSVQAVQDNFKAERISKVDGKVGKPVNISNTISNGGVTLVPADTRNTVGTLVFKNQIDTSKAFTFNASFTSQTAGGGGGIGFILQPVDPQAAGVGEGSDPSVDIGIYGQPNTTFIGRDGYKDVADTPSRADTDWTNLTIRQTDDQGHLTATSPTWSNSSTPATPSNVNIPLTEYATLTWTPTSGVVDHKVTGTLTYTTYKDAARTQKVQTLTTSSATYIPTSKLNSITLNQSVSIAAFGATGNELDERSVQVASTTDASEGGFTAKVNTMPIKITYVDQDGSTPLHDADTTNVNVGDSLTIASTTDLSTNTFAPRTIDGYRFVKAVASDGTNTITVSNSVLNALTSNPNVNNIVVYYTNKVSYTIQPVNALGQNITGLAPTQGTVKIGDSITAPTYTGYTPSTATIAAPLTDGTTLKLAYSAVASSVTVNYQGLPTTLPSNTANGSIGSTYNVVSPTVPGYTADQAAISGTFSKEGKTALTVKYTPSSNSYQVIPVDENQNVIATLPVQTESSTTGDSIVAPTYTGYKLVDSTTLPKTQGGVTSYQLSYQAIPYNVQVTYVGLPTSQPVGTAEGTIGTSYQINSPIVAGYTPNKTTITGTFSDSGTNTFTVNYTPDTKVYKVQPVDSNNVPIATLAPQQFDGKTGDKIQYPKYEGYTVQTNNETVPAISHPTPTINVKYVANASSMTVNYNGLPATNTAAKSTTVKGVTDGSYKITVPTVAGYTPDVSVVTGTYSNTGSKTQTVTYTANDNSYTITPVDEDGHPIAGLSTVSASTKTDAQIEMPDYSTEGYELVDSQSIVTKPGVTNYQVKYQADTQKITVNYNGLPTADASLAPVQTQTVKVGDSYNFVSPTITGYTADIPVVSGVYAMGGESAFKVTYTPLKETVTIAAAGLDPDSAANYTAITQTGNYGDSFSIPVTNVAGYTTKEVTITGTYGADSASNMHVVTYTGQPASVTIVYSVAGNGATVPASVTLTGIVGGSYTQDSPTVKDYTPDQATVSAMFAAADVTENHAQISVKYVTSANTYIIQPVDASGHSISALSTTTVGTSDGKTVQVPDFTDQGYITDKTTAEVSKAVNKIITVTYLKQVSYTIQPVDTNNVAISTLSPITTTATVGSKVTPPIETGYELANPATTYTVPDAGGTLSIQYTVKPVSIALVPVDGNGQAISGLGKWLISNKPLGGTIINVTPPQYKGYQLKSNDNLNISVPIQDGQLIVPVTYLKMFTAQLTGSESETYTGANQAPDSENYKVNLPDGTSYALSANDLQFVSSGSTSTVAKNVGTYNVQLTDAAKQAISDSLSQNYAVTVEDNATFTVTPAVLTVPTANTAKVPVNVSDPAQNPQLATSIVVQGATKVYDGDASTDPVTFNVLAPSQYTDFKIPTLSDNDFDMSSISQNAGNYEVKLSDKGLQDLQASNPNYQFDATDVQSGLFVITKAPVTIKADNVTTAYTGKTYDDAALKAEVTTPVPAKGDKLVYTLSANSVIDASTVGYPITVNVSATDNPNYDITTVSGQLFITPNADAVIKVGDDNKTYDGTTKVADSQYKVGLSAGMIEPTWNASDFDFSGITSANVSNNYSMTLSNQGIADLQKVNPNYSISRANVTAGNFAITPNTTATVAIGNGMKTYDGSKNGAVTLFQVTGSTGITVPTLTNDDFDFSGITSANVGSYAVKLSDAGIAALQSVNTNYTITSSSVTGGDLVITPNTTAKVQISTGTKVYDGTTNIAATSFKVTGPTDMVIPTLTDDDFDFSGIDSANVGQYSVKLSEAGINALQSANKNYTITSDNVITGSLNITPAHITITAPSETVTYNGEVPVLPKETVTVQEGAVGTPVAYTISNNVKADTGGYTTAVELPADGNKNYAITAVNGTVTVTPNASAKVTLSDANKVYDGTTNVAASDFKVTGPADMVIPTLTAEDFDFSGIKGDAGQYSVKLSEAGVNALQSANKNYTITGSNVIAGNLNITPAHITITAPSETVTYNGEVPVLPKETVTVQDGAVGTPVAYTISNNVKADAGGYTTT</sequence>
<feature type="domain" description="MucBP" evidence="4">
    <location>
        <begin position="415"/>
        <end position="481"/>
    </location>
</feature>
<feature type="compositionally biased region" description="Low complexity" evidence="3">
    <location>
        <begin position="67"/>
        <end position="119"/>
    </location>
</feature>
<feature type="domain" description="MucBP" evidence="4">
    <location>
        <begin position="571"/>
        <end position="629"/>
    </location>
</feature>
<dbReference type="Proteomes" id="UP000763447">
    <property type="component" value="Unassembled WGS sequence"/>
</dbReference>